<dbReference type="Proteomes" id="UP000323317">
    <property type="component" value="Unassembled WGS sequence"/>
</dbReference>
<sequence length="563" mass="61291">MKINTLLKRTAIGITVLFIFLAWSIYSLDSSLENQNAAMELEKRSSELSVELQAASDYLTNQVRAYTQYGETEFYDNYMEEVNETKTRDKVVAEFQQINVPASLLKLVEEAQQKSNTLVALEEEAIEYVKNGDLTLARSLVFGSQYDNGKEMIAKPLEQFESGLDKWTGNKVDQAANKVMTSYIIMIASAVLVLASVITTFIILFKRIQPLSKLSHLAQQIAEGNLNVEELEIKSKDEVAVLTKSFNKMSHNLKSLLQSVHQASENVAASSEQLLASAAQTNTATQQVSASVDEIASGGEHQLRQVQESTQAITEVAGGIQLIANTSASVAKSSDETSQKSQTGEDNITQALSQMRTIEENVSKTAHAIKKLDDRSKEIENIVAAITNISSQTNLLALNAAIEAARAGEHGKGFAVVADEVRKLAEESNNSAQQITSLIHSIQADTLTTVDQMNQVTEDVNTGVELIEHTGKTFKDILESAQNVASQVQEVTGVSEQMAASAQQVSASFEAFSSISENASARTQTVAGLAEEQSASMEEITASAESLSKLAQDLQEQLERFKF</sequence>
<evidence type="ECO:0000256" key="3">
    <source>
        <dbReference type="ARBA" id="ARBA00023136"/>
    </source>
</evidence>
<dbReference type="EMBL" id="VTEH01000004">
    <property type="protein sequence ID" value="TYR76025.1"/>
    <property type="molecule type" value="Genomic_DNA"/>
</dbReference>
<keyword evidence="8" id="KW-1133">Transmembrane helix</keyword>
<dbReference type="GO" id="GO:0007165">
    <property type="term" value="P:signal transduction"/>
    <property type="evidence" value="ECO:0007669"/>
    <property type="project" value="UniProtKB-KW"/>
</dbReference>
<feature type="coiled-coil region" evidence="7">
    <location>
        <begin position="104"/>
        <end position="131"/>
    </location>
</feature>
<dbReference type="InterPro" id="IPR003660">
    <property type="entry name" value="HAMP_dom"/>
</dbReference>
<keyword evidence="8" id="KW-0812">Transmembrane</keyword>
<dbReference type="PROSITE" id="PS50111">
    <property type="entry name" value="CHEMOTAXIS_TRANSDUC_2"/>
    <property type="match status" value="1"/>
</dbReference>
<name>A0A5D4KH43_9BACI</name>
<dbReference type="Pfam" id="PF00015">
    <property type="entry name" value="MCPsignal"/>
    <property type="match status" value="1"/>
</dbReference>
<protein>
    <submittedName>
        <fullName evidence="11">HAMP domain-containing protein</fullName>
    </submittedName>
</protein>
<evidence type="ECO:0000259" key="9">
    <source>
        <dbReference type="PROSITE" id="PS50111"/>
    </source>
</evidence>
<evidence type="ECO:0000259" key="10">
    <source>
        <dbReference type="PROSITE" id="PS50885"/>
    </source>
</evidence>
<dbReference type="CDD" id="cd06225">
    <property type="entry name" value="HAMP"/>
    <property type="match status" value="1"/>
</dbReference>
<evidence type="ECO:0000256" key="7">
    <source>
        <dbReference type="SAM" id="Coils"/>
    </source>
</evidence>
<comment type="caution">
    <text evidence="11">The sequence shown here is derived from an EMBL/GenBank/DDBJ whole genome shotgun (WGS) entry which is preliminary data.</text>
</comment>
<dbReference type="PANTHER" id="PTHR32089:SF112">
    <property type="entry name" value="LYSOZYME-LIKE PROTEIN-RELATED"/>
    <property type="match status" value="1"/>
</dbReference>
<feature type="domain" description="Methyl-accepting transducer" evidence="9">
    <location>
        <begin position="277"/>
        <end position="513"/>
    </location>
</feature>
<gene>
    <name evidence="11" type="ORF">FZC79_07680</name>
</gene>
<keyword evidence="3 8" id="KW-0472">Membrane</keyword>
<dbReference type="SMART" id="SM00304">
    <property type="entry name" value="HAMP"/>
    <property type="match status" value="1"/>
</dbReference>
<feature type="domain" description="HAMP" evidence="10">
    <location>
        <begin position="208"/>
        <end position="258"/>
    </location>
</feature>
<dbReference type="Pfam" id="PF00672">
    <property type="entry name" value="HAMP"/>
    <property type="match status" value="1"/>
</dbReference>
<dbReference type="RefSeq" id="WP_148946243.1">
    <property type="nucleotide sequence ID" value="NZ_VTEH01000004.1"/>
</dbReference>
<dbReference type="AlphaFoldDB" id="A0A5D4KH43"/>
<dbReference type="SUPFAM" id="SSF58104">
    <property type="entry name" value="Methyl-accepting chemotaxis protein (MCP) signaling domain"/>
    <property type="match status" value="1"/>
</dbReference>
<evidence type="ECO:0000256" key="8">
    <source>
        <dbReference type="SAM" id="Phobius"/>
    </source>
</evidence>
<dbReference type="Gene3D" id="1.10.287.950">
    <property type="entry name" value="Methyl-accepting chemotaxis protein"/>
    <property type="match status" value="1"/>
</dbReference>
<evidence type="ECO:0000256" key="1">
    <source>
        <dbReference type="ARBA" id="ARBA00004236"/>
    </source>
</evidence>
<dbReference type="PROSITE" id="PS50885">
    <property type="entry name" value="HAMP"/>
    <property type="match status" value="1"/>
</dbReference>
<feature type="transmembrane region" description="Helical" evidence="8">
    <location>
        <begin position="183"/>
        <end position="205"/>
    </location>
</feature>
<comment type="similarity">
    <text evidence="5">Belongs to the methyl-accepting chemotaxis (MCP) protein family.</text>
</comment>
<keyword evidence="7" id="KW-0175">Coiled coil</keyword>
<dbReference type="SMART" id="SM00283">
    <property type="entry name" value="MA"/>
    <property type="match status" value="1"/>
</dbReference>
<keyword evidence="4 6" id="KW-0807">Transducer</keyword>
<evidence type="ECO:0000256" key="5">
    <source>
        <dbReference type="ARBA" id="ARBA00029447"/>
    </source>
</evidence>
<evidence type="ECO:0000256" key="2">
    <source>
        <dbReference type="ARBA" id="ARBA00022475"/>
    </source>
</evidence>
<dbReference type="InterPro" id="IPR004089">
    <property type="entry name" value="MCPsignal_dom"/>
</dbReference>
<proteinExistence type="inferred from homology"/>
<evidence type="ECO:0000256" key="4">
    <source>
        <dbReference type="ARBA" id="ARBA00023224"/>
    </source>
</evidence>
<dbReference type="PANTHER" id="PTHR32089">
    <property type="entry name" value="METHYL-ACCEPTING CHEMOTAXIS PROTEIN MCPB"/>
    <property type="match status" value="1"/>
</dbReference>
<reference evidence="11 12" key="1">
    <citation type="submission" date="2019-08" db="EMBL/GenBank/DDBJ databases">
        <title>Bacillus genomes from the desert of Cuatro Cienegas, Coahuila.</title>
        <authorList>
            <person name="Olmedo-Alvarez G."/>
        </authorList>
    </citation>
    <scope>NUCLEOTIDE SEQUENCE [LARGE SCALE GENOMIC DNA]</scope>
    <source>
        <strain evidence="11 12">CH40_1T</strain>
    </source>
</reference>
<comment type="subcellular location">
    <subcellularLocation>
        <location evidence="1">Cell membrane</location>
    </subcellularLocation>
</comment>
<accession>A0A5D4KH43</accession>
<evidence type="ECO:0000313" key="12">
    <source>
        <dbReference type="Proteomes" id="UP000323317"/>
    </source>
</evidence>
<dbReference type="Gene3D" id="6.10.340.10">
    <property type="match status" value="1"/>
</dbReference>
<organism evidence="11 12">
    <name type="scientific">Rossellomorea vietnamensis</name>
    <dbReference type="NCBI Taxonomy" id="218284"/>
    <lineage>
        <taxon>Bacteria</taxon>
        <taxon>Bacillati</taxon>
        <taxon>Bacillota</taxon>
        <taxon>Bacilli</taxon>
        <taxon>Bacillales</taxon>
        <taxon>Bacillaceae</taxon>
        <taxon>Rossellomorea</taxon>
    </lineage>
</organism>
<evidence type="ECO:0000256" key="6">
    <source>
        <dbReference type="PROSITE-ProRule" id="PRU00284"/>
    </source>
</evidence>
<evidence type="ECO:0000313" key="11">
    <source>
        <dbReference type="EMBL" id="TYR76025.1"/>
    </source>
</evidence>
<keyword evidence="2" id="KW-1003">Cell membrane</keyword>
<dbReference type="CDD" id="cd11386">
    <property type="entry name" value="MCP_signal"/>
    <property type="match status" value="1"/>
</dbReference>
<dbReference type="GO" id="GO:0005886">
    <property type="term" value="C:plasma membrane"/>
    <property type="evidence" value="ECO:0007669"/>
    <property type="project" value="UniProtKB-SubCell"/>
</dbReference>